<keyword evidence="3" id="KW-0210">Decarboxylase</keyword>
<comment type="similarity">
    <text evidence="2 7">Belongs to the group II decarboxylase family.</text>
</comment>
<evidence type="ECO:0000256" key="2">
    <source>
        <dbReference type="ARBA" id="ARBA00009533"/>
    </source>
</evidence>
<dbReference type="PATRIC" id="fig|882.5.peg.812"/>
<evidence type="ECO:0000313" key="9">
    <source>
        <dbReference type="Proteomes" id="UP000002194"/>
    </source>
</evidence>
<dbReference type="HOGENOM" id="CLU_011856_0_4_7"/>
<evidence type="ECO:0000256" key="7">
    <source>
        <dbReference type="RuleBase" id="RU000382"/>
    </source>
</evidence>
<dbReference type="Pfam" id="PF00282">
    <property type="entry name" value="Pyridoxal_deC"/>
    <property type="match status" value="1"/>
</dbReference>
<dbReference type="InterPro" id="IPR015424">
    <property type="entry name" value="PyrdxlP-dep_Trfase"/>
</dbReference>
<dbReference type="GO" id="GO:0030170">
    <property type="term" value="F:pyridoxal phosphate binding"/>
    <property type="evidence" value="ECO:0007669"/>
    <property type="project" value="InterPro"/>
</dbReference>
<dbReference type="STRING" id="882.DVU_0867"/>
<dbReference type="Gene3D" id="1.20.1340.10">
    <property type="entry name" value="dopa decarboxylase, N-terminal domain"/>
    <property type="match status" value="1"/>
</dbReference>
<dbReference type="EnsemblBacteria" id="AAS95347">
    <property type="protein sequence ID" value="AAS95347"/>
    <property type="gene ID" value="DVU_0867"/>
</dbReference>
<dbReference type="PhylomeDB" id="Q72DR2"/>
<dbReference type="AlphaFoldDB" id="Q72DR2"/>
<evidence type="ECO:0000256" key="4">
    <source>
        <dbReference type="ARBA" id="ARBA00022898"/>
    </source>
</evidence>
<dbReference type="InterPro" id="IPR015421">
    <property type="entry name" value="PyrdxlP-dep_Trfase_major"/>
</dbReference>
<dbReference type="PANTHER" id="PTHR11999:SF70">
    <property type="entry name" value="MIP05841P"/>
    <property type="match status" value="1"/>
</dbReference>
<dbReference type="eggNOG" id="COG0076">
    <property type="taxonomic scope" value="Bacteria"/>
</dbReference>
<dbReference type="PRINTS" id="PR00800">
    <property type="entry name" value="YHDCRBOXLASE"/>
</dbReference>
<dbReference type="Gene3D" id="3.40.640.10">
    <property type="entry name" value="Type I PLP-dependent aspartate aminotransferase-like (Major domain)"/>
    <property type="match status" value="1"/>
</dbReference>
<name>Q72DR2_NITV2</name>
<dbReference type="OrthoDB" id="9803665at2"/>
<protein>
    <submittedName>
        <fullName evidence="8">Aromatic amino acid decarboxylase, putative</fullName>
    </submittedName>
</protein>
<keyword evidence="4 6" id="KW-0663">Pyridoxal phosphate</keyword>
<dbReference type="Proteomes" id="UP000002194">
    <property type="component" value="Chromosome"/>
</dbReference>
<evidence type="ECO:0000256" key="1">
    <source>
        <dbReference type="ARBA" id="ARBA00001933"/>
    </source>
</evidence>
<evidence type="ECO:0000256" key="3">
    <source>
        <dbReference type="ARBA" id="ARBA00022793"/>
    </source>
</evidence>
<dbReference type="GO" id="GO:0019752">
    <property type="term" value="P:carboxylic acid metabolic process"/>
    <property type="evidence" value="ECO:0007669"/>
    <property type="project" value="InterPro"/>
</dbReference>
<proteinExistence type="inferred from homology"/>
<accession>Q72DR2</accession>
<dbReference type="GO" id="GO:0006520">
    <property type="term" value="P:amino acid metabolic process"/>
    <property type="evidence" value="ECO:0007669"/>
    <property type="project" value="InterPro"/>
</dbReference>
<reference evidence="8 9" key="1">
    <citation type="journal article" date="2004" name="Nat. Biotechnol.">
        <title>The genome sequence of the anaerobic, sulfate-reducing bacterium Desulfovibrio vulgaris Hildenborough.</title>
        <authorList>
            <person name="Heidelberg J.F."/>
            <person name="Seshadri R."/>
            <person name="Haveman S.A."/>
            <person name="Hemme C.L."/>
            <person name="Paulsen I.T."/>
            <person name="Kolonay J.F."/>
            <person name="Eisen J.A."/>
            <person name="Ward N."/>
            <person name="Methe B."/>
            <person name="Brinkac L.M."/>
            <person name="Daugherty S.C."/>
            <person name="Deboy R.T."/>
            <person name="Dodson R.J."/>
            <person name="Durkin A.S."/>
            <person name="Madupu R."/>
            <person name="Nelson W.C."/>
            <person name="Sullivan S.A."/>
            <person name="Fouts D."/>
            <person name="Haft D.H."/>
            <person name="Selengut J."/>
            <person name="Peterson J.D."/>
            <person name="Davidsen T.M."/>
            <person name="Zafar N."/>
            <person name="Zhou L."/>
            <person name="Radune D."/>
            <person name="Dimitrov G."/>
            <person name="Hance M."/>
            <person name="Tran K."/>
            <person name="Khouri H."/>
            <person name="Gill J."/>
            <person name="Utterback T.R."/>
            <person name="Feldblyum T.V."/>
            <person name="Wall J.D."/>
            <person name="Voordouw G."/>
            <person name="Fraser C.M."/>
        </authorList>
    </citation>
    <scope>NUCLEOTIDE SEQUENCE [LARGE SCALE GENOMIC DNA]</scope>
    <source>
        <strain evidence="9">ATCC 29579 / DSM 644 / NCIMB 8303 / VKM B-1760 / Hildenborough</strain>
    </source>
</reference>
<organism evidence="8 9">
    <name type="scientific">Nitratidesulfovibrio vulgaris (strain ATCC 29579 / DSM 644 / CCUG 34227 / NCIMB 8303 / VKM B-1760 / Hildenborough)</name>
    <name type="common">Desulfovibrio vulgaris</name>
    <dbReference type="NCBI Taxonomy" id="882"/>
    <lineage>
        <taxon>Bacteria</taxon>
        <taxon>Pseudomonadati</taxon>
        <taxon>Thermodesulfobacteriota</taxon>
        <taxon>Desulfovibrionia</taxon>
        <taxon>Desulfovibrionales</taxon>
        <taxon>Desulfovibrionaceae</taxon>
        <taxon>Nitratidesulfovibrio</taxon>
    </lineage>
</organism>
<evidence type="ECO:0000313" key="8">
    <source>
        <dbReference type="EMBL" id="AAS95347.1"/>
    </source>
</evidence>
<evidence type="ECO:0000256" key="5">
    <source>
        <dbReference type="ARBA" id="ARBA00023239"/>
    </source>
</evidence>
<keyword evidence="5 7" id="KW-0456">Lyase</keyword>
<dbReference type="SMR" id="Q72DR2"/>
<dbReference type="InterPro" id="IPR015422">
    <property type="entry name" value="PyrdxlP-dep_Trfase_small"/>
</dbReference>
<dbReference type="SUPFAM" id="SSF53383">
    <property type="entry name" value="PLP-dependent transferases"/>
    <property type="match status" value="1"/>
</dbReference>
<comment type="cofactor">
    <cofactor evidence="1 6 7">
        <name>pyridoxal 5'-phosphate</name>
        <dbReference type="ChEBI" id="CHEBI:597326"/>
    </cofactor>
</comment>
<dbReference type="EMBL" id="AE017285">
    <property type="protein sequence ID" value="AAS95347.1"/>
    <property type="molecule type" value="Genomic_DNA"/>
</dbReference>
<dbReference type="InterPro" id="IPR010977">
    <property type="entry name" value="Aromatic_deC"/>
</dbReference>
<gene>
    <name evidence="8" type="ordered locus">DVU_0867</name>
</gene>
<dbReference type="PaxDb" id="882-DVU_0867"/>
<feature type="modified residue" description="N6-(pyridoxal phosphate)lysine" evidence="6">
    <location>
        <position position="308"/>
    </location>
</feature>
<sequence length="497" mass="53116">MPEAETTTMPPFETLDLDDLHGDLTRVAGMIADRIAHIADAPVVHPASHDAIVAAIPGDLPVEGIGVDAALQEVADHVAPFATRIGHPRFLAWITTSPAPAGTIGDVLCTGLNQAPLSFKGGPAATVLEEIVLGWFHRLLGFPEGAGGTIVSGGTMANLMGLTVARHAHFPEVGTRGLCALDKTPVLYVSDQGHMSIERSAALLGLGSENVRAIPSDAACRIIPEALRERIRADRAAGFAPFCVVGQAGTVTAGAVDPLDALADICADEGLWLHVDAAYGGAALLTQHGRSLLHGIERADSVCVDPHKWFFIPLECGCTLFRDRTVQTDTFKAKAAYLGQESPHDLKNTTFILSRANRALKVWFAFRTYGTAKLARIIERNMAQARLFHDLCTESPEWQVLAPVALSIACARFVPSAMAGAPHWDEAATDRLQVALLQRLEQSGEGFLTPALVRGRAGVRLCVANHRTTDDDIRMLFDLMSRFGRELAALGPEGLHA</sequence>
<dbReference type="Gene3D" id="3.90.1150.10">
    <property type="entry name" value="Aspartate Aminotransferase, domain 1"/>
    <property type="match status" value="1"/>
</dbReference>
<dbReference type="GO" id="GO:0016831">
    <property type="term" value="F:carboxy-lyase activity"/>
    <property type="evidence" value="ECO:0007669"/>
    <property type="project" value="UniProtKB-KW"/>
</dbReference>
<keyword evidence="9" id="KW-1185">Reference proteome</keyword>
<dbReference type="PANTHER" id="PTHR11999">
    <property type="entry name" value="GROUP II PYRIDOXAL-5-PHOSPHATE DECARBOXYLASE"/>
    <property type="match status" value="1"/>
</dbReference>
<dbReference type="KEGG" id="dvu:DVU_0867"/>
<evidence type="ECO:0000256" key="6">
    <source>
        <dbReference type="PIRSR" id="PIRSR602129-50"/>
    </source>
</evidence>
<dbReference type="InterPro" id="IPR002129">
    <property type="entry name" value="PyrdxlP-dep_de-COase"/>
</dbReference>